<organism evidence="1 2">
    <name type="scientific">Linum tenue</name>
    <dbReference type="NCBI Taxonomy" id="586396"/>
    <lineage>
        <taxon>Eukaryota</taxon>
        <taxon>Viridiplantae</taxon>
        <taxon>Streptophyta</taxon>
        <taxon>Embryophyta</taxon>
        <taxon>Tracheophyta</taxon>
        <taxon>Spermatophyta</taxon>
        <taxon>Magnoliopsida</taxon>
        <taxon>eudicotyledons</taxon>
        <taxon>Gunneridae</taxon>
        <taxon>Pentapetalae</taxon>
        <taxon>rosids</taxon>
        <taxon>fabids</taxon>
        <taxon>Malpighiales</taxon>
        <taxon>Linaceae</taxon>
        <taxon>Linum</taxon>
    </lineage>
</organism>
<proteinExistence type="predicted"/>
<evidence type="ECO:0000313" key="2">
    <source>
        <dbReference type="Proteomes" id="UP001154282"/>
    </source>
</evidence>
<accession>A0AAV0S3U3</accession>
<dbReference type="AlphaFoldDB" id="A0AAV0S3U3"/>
<keyword evidence="2" id="KW-1185">Reference proteome</keyword>
<dbReference type="EMBL" id="CAMGYJ010000011">
    <property type="protein sequence ID" value="CAI0627803.1"/>
    <property type="molecule type" value="Genomic_DNA"/>
</dbReference>
<protein>
    <submittedName>
        <fullName evidence="1">Uncharacterized protein</fullName>
    </submittedName>
</protein>
<comment type="caution">
    <text evidence="1">The sequence shown here is derived from an EMBL/GenBank/DDBJ whole genome shotgun (WGS) entry which is preliminary data.</text>
</comment>
<evidence type="ECO:0000313" key="1">
    <source>
        <dbReference type="EMBL" id="CAI0627803.1"/>
    </source>
</evidence>
<dbReference type="Proteomes" id="UP001154282">
    <property type="component" value="Unassembled WGS sequence"/>
</dbReference>
<name>A0AAV0S3U3_9ROSI</name>
<reference evidence="1" key="1">
    <citation type="submission" date="2022-08" db="EMBL/GenBank/DDBJ databases">
        <authorList>
            <person name="Gutierrez-Valencia J."/>
        </authorList>
    </citation>
    <scope>NUCLEOTIDE SEQUENCE</scope>
</reference>
<sequence length="53" mass="6293">MRRLACMFDVSRYKSTSATWICVDRKQPSQISYWICFLCMLQLSTWMSSDCKS</sequence>
<gene>
    <name evidence="1" type="ORF">LITE_LOCUS51401</name>
</gene>